<dbReference type="NCBIfam" id="TIGR04085">
    <property type="entry name" value="rSAM_more_4Fe4S"/>
    <property type="match status" value="1"/>
</dbReference>
<dbReference type="InterPro" id="IPR023867">
    <property type="entry name" value="Sulphatase_maturase_rSAM"/>
</dbReference>
<dbReference type="InterPro" id="IPR058240">
    <property type="entry name" value="rSAM_sf"/>
</dbReference>
<dbReference type="PANTHER" id="PTHR43273">
    <property type="entry name" value="ANAEROBIC SULFATASE-MATURATING ENZYME HOMOLOG ASLB-RELATED"/>
    <property type="match status" value="1"/>
</dbReference>
<evidence type="ECO:0000256" key="5">
    <source>
        <dbReference type="ARBA" id="ARBA00023004"/>
    </source>
</evidence>
<dbReference type="SFLD" id="SFLDG01067">
    <property type="entry name" value="SPASM/twitch_domain_containing"/>
    <property type="match status" value="1"/>
</dbReference>
<dbReference type="GO" id="GO:0051539">
    <property type="term" value="F:4 iron, 4 sulfur cluster binding"/>
    <property type="evidence" value="ECO:0007669"/>
    <property type="project" value="UniProtKB-KW"/>
</dbReference>
<dbReference type="InterPro" id="IPR013785">
    <property type="entry name" value="Aldolase_TIM"/>
</dbReference>
<sequence>ALDPVEALATWPLETLFTPDEAAWLRAARPSQAPATPTRLRWAPGQDMSYAGYACAIVKITRLCNLRCTYCHDWRAETNQIMTFHVQARLFQELIGSGQHGTIEVVWHGGEPTLLGQKAFLRTLALERWFQRPGQQIFNRIQTNATTIDDAWVRFFLRYGMHVGVSIDGPPELHDRTRLHVSGRPTFADVRRGLGLLRDAGLLRHVYLVVGGATLAAGAERIVRFLQEEGLTRVGVLPTRPGNGDGDGKGRGAGRPGVEWVDRATYVRFLLDLHRARKAQPEPWIHVRELDSAARAARGEVAGHCELLGNCVGAFFSIEPDGSVGHCDKFVGDPDYTIGNVLTQSFDEMRAGQRAQALAAGNRAAHEQQRGCRYFTYCRGWCPHERYVAERHDPAHDPSCCGLSELFQVLEEEAIHANGPRQ</sequence>
<dbReference type="PANTHER" id="PTHR43273:SF3">
    <property type="entry name" value="ANAEROBIC SULFATASE-MATURATING ENZYME HOMOLOG ASLB-RELATED"/>
    <property type="match status" value="1"/>
</dbReference>
<evidence type="ECO:0000313" key="10">
    <source>
        <dbReference type="EMBL" id="KYF50339.1"/>
    </source>
</evidence>
<feature type="domain" description="Radical SAM core" evidence="9">
    <location>
        <begin position="50"/>
        <end position="282"/>
    </location>
</feature>
<dbReference type="Pfam" id="PF13186">
    <property type="entry name" value="SPASM"/>
    <property type="match status" value="1"/>
</dbReference>
<organism evidence="10 11">
    <name type="scientific">Sorangium cellulosum</name>
    <name type="common">Polyangium cellulosum</name>
    <dbReference type="NCBI Taxonomy" id="56"/>
    <lineage>
        <taxon>Bacteria</taxon>
        <taxon>Pseudomonadati</taxon>
        <taxon>Myxococcota</taxon>
        <taxon>Polyangia</taxon>
        <taxon>Polyangiales</taxon>
        <taxon>Polyangiaceae</taxon>
        <taxon>Sorangium</taxon>
    </lineage>
</organism>
<evidence type="ECO:0000256" key="4">
    <source>
        <dbReference type="ARBA" id="ARBA00022723"/>
    </source>
</evidence>
<name>A0A150P3S1_SORCE</name>
<evidence type="ECO:0000313" key="11">
    <source>
        <dbReference type="Proteomes" id="UP000075420"/>
    </source>
</evidence>
<dbReference type="InterPro" id="IPR000385">
    <property type="entry name" value="MoaA_NifB_PqqE_Fe-S-bd_CS"/>
</dbReference>
<dbReference type="PROSITE" id="PS01305">
    <property type="entry name" value="MOAA_NIFB_PQQE"/>
    <property type="match status" value="1"/>
</dbReference>
<evidence type="ECO:0000256" key="1">
    <source>
        <dbReference type="ARBA" id="ARBA00001966"/>
    </source>
</evidence>
<dbReference type="Pfam" id="PF04055">
    <property type="entry name" value="Radical_SAM"/>
    <property type="match status" value="1"/>
</dbReference>
<comment type="cofactor">
    <cofactor evidence="1">
        <name>[4Fe-4S] cluster</name>
        <dbReference type="ChEBI" id="CHEBI:49883"/>
    </cofactor>
</comment>
<evidence type="ECO:0000256" key="2">
    <source>
        <dbReference type="ARBA" id="ARBA00022485"/>
    </source>
</evidence>
<feature type="non-terminal residue" evidence="10">
    <location>
        <position position="1"/>
    </location>
</feature>
<dbReference type="InterPro" id="IPR023885">
    <property type="entry name" value="4Fe4S-binding_SPASM_dom"/>
</dbReference>
<keyword evidence="3" id="KW-0949">S-adenosyl-L-methionine</keyword>
<comment type="similarity">
    <text evidence="7">Belongs to the radical SAM superfamily. Anaerobic sulfatase-maturating enzyme family.</text>
</comment>
<dbReference type="GO" id="GO:0016491">
    <property type="term" value="F:oxidoreductase activity"/>
    <property type="evidence" value="ECO:0007669"/>
    <property type="project" value="InterPro"/>
</dbReference>
<keyword evidence="2" id="KW-0004">4Fe-4S</keyword>
<dbReference type="SFLD" id="SFLDG01072">
    <property type="entry name" value="dehydrogenase_like"/>
    <property type="match status" value="1"/>
</dbReference>
<dbReference type="PROSITE" id="PS51918">
    <property type="entry name" value="RADICAL_SAM"/>
    <property type="match status" value="1"/>
</dbReference>
<gene>
    <name evidence="10" type="ORF">BE08_40220</name>
</gene>
<accession>A0A150P3S1</accession>
<dbReference type="SFLD" id="SFLDS00029">
    <property type="entry name" value="Radical_SAM"/>
    <property type="match status" value="1"/>
</dbReference>
<evidence type="ECO:0000256" key="8">
    <source>
        <dbReference type="SAM" id="MobiDB-lite"/>
    </source>
</evidence>
<keyword evidence="4" id="KW-0479">Metal-binding</keyword>
<dbReference type="EMBL" id="JELY01003224">
    <property type="protein sequence ID" value="KYF50339.1"/>
    <property type="molecule type" value="Genomic_DNA"/>
</dbReference>
<feature type="region of interest" description="Disordered" evidence="8">
    <location>
        <begin position="236"/>
        <end position="255"/>
    </location>
</feature>
<protein>
    <recommendedName>
        <fullName evidence="9">Radical SAM core domain-containing protein</fullName>
    </recommendedName>
</protein>
<evidence type="ECO:0000259" key="9">
    <source>
        <dbReference type="PROSITE" id="PS51918"/>
    </source>
</evidence>
<dbReference type="AlphaFoldDB" id="A0A150P3S1"/>
<evidence type="ECO:0000256" key="7">
    <source>
        <dbReference type="ARBA" id="ARBA00023601"/>
    </source>
</evidence>
<dbReference type="Gene3D" id="3.20.20.70">
    <property type="entry name" value="Aldolase class I"/>
    <property type="match status" value="1"/>
</dbReference>
<keyword evidence="6" id="KW-0411">Iron-sulfur</keyword>
<dbReference type="InterPro" id="IPR007197">
    <property type="entry name" value="rSAM"/>
</dbReference>
<evidence type="ECO:0000256" key="6">
    <source>
        <dbReference type="ARBA" id="ARBA00023014"/>
    </source>
</evidence>
<keyword evidence="5" id="KW-0408">Iron</keyword>
<dbReference type="SUPFAM" id="SSF102114">
    <property type="entry name" value="Radical SAM enzymes"/>
    <property type="match status" value="1"/>
</dbReference>
<dbReference type="GO" id="GO:0046872">
    <property type="term" value="F:metal ion binding"/>
    <property type="evidence" value="ECO:0007669"/>
    <property type="project" value="UniProtKB-KW"/>
</dbReference>
<proteinExistence type="inferred from homology"/>
<comment type="caution">
    <text evidence="10">The sequence shown here is derived from an EMBL/GenBank/DDBJ whole genome shotgun (WGS) entry which is preliminary data.</text>
</comment>
<dbReference type="SFLD" id="SFLDG01386">
    <property type="entry name" value="main_SPASM_domain-containing"/>
    <property type="match status" value="1"/>
</dbReference>
<evidence type="ECO:0000256" key="3">
    <source>
        <dbReference type="ARBA" id="ARBA00022691"/>
    </source>
</evidence>
<dbReference type="CDD" id="cd01335">
    <property type="entry name" value="Radical_SAM"/>
    <property type="match status" value="1"/>
</dbReference>
<reference evidence="10 11" key="1">
    <citation type="submission" date="2014-02" db="EMBL/GenBank/DDBJ databases">
        <title>The small core and large imbalanced accessory genome model reveals a collaborative survival strategy of Sorangium cellulosum strains in nature.</title>
        <authorList>
            <person name="Han K."/>
            <person name="Peng R."/>
            <person name="Blom J."/>
            <person name="Li Y.-Z."/>
        </authorList>
    </citation>
    <scope>NUCLEOTIDE SEQUENCE [LARGE SCALE GENOMIC DNA]</scope>
    <source>
        <strain evidence="10 11">So0157-25</strain>
    </source>
</reference>
<dbReference type="Proteomes" id="UP000075420">
    <property type="component" value="Unassembled WGS sequence"/>
</dbReference>